<dbReference type="InterPro" id="IPR003036">
    <property type="entry name" value="Gag_P30"/>
</dbReference>
<sequence length="225" mass="26158">MVRRVARDAIESHIVANQLQGTVDEIFPLRDPGWNPNTPADMEKLRNYRNWVVFGLQRAISKAMNWSKIYTVKQGMEESPTDYLNRLQETMTKYTNIDLEAEPEKSYLVFLYISQATTDIRKKLQKLGENTDIGKCLDVAWTVYRNKDAATKEKKTSKCHHRSEPHHSKRSDKKKAPPKGSSLRQSQCAFCKKEGHWKKDCLLLKKKKPKNKFPEPVPQMHVDDE</sequence>
<evidence type="ECO:0000256" key="1">
    <source>
        <dbReference type="SAM" id="MobiDB-lite"/>
    </source>
</evidence>
<dbReference type="Pfam" id="PF02093">
    <property type="entry name" value="Gag_p30"/>
    <property type="match status" value="1"/>
</dbReference>
<dbReference type="InterPro" id="IPR050462">
    <property type="entry name" value="Retroviral_Gag-Pol_poly"/>
</dbReference>
<dbReference type="Gene3D" id="4.10.60.10">
    <property type="entry name" value="Zinc finger, CCHC-type"/>
    <property type="match status" value="1"/>
</dbReference>
<dbReference type="PANTHER" id="PTHR33166">
    <property type="entry name" value="GAG_P30 DOMAIN-CONTAINING PROTEIN"/>
    <property type="match status" value="1"/>
</dbReference>
<evidence type="ECO:0000313" key="4">
    <source>
        <dbReference type="Proteomes" id="UP001145742"/>
    </source>
</evidence>
<feature type="region of interest" description="Disordered" evidence="1">
    <location>
        <begin position="152"/>
        <end position="187"/>
    </location>
</feature>
<feature type="domain" description="Core shell protein Gag P30" evidence="2">
    <location>
        <begin position="16"/>
        <end position="129"/>
    </location>
</feature>
<dbReference type="InterPro" id="IPR008919">
    <property type="entry name" value="Retrov_capsid_N"/>
</dbReference>
<comment type="caution">
    <text evidence="3">The sequence shown here is derived from an EMBL/GenBank/DDBJ whole genome shotgun (WGS) entry which is preliminary data.</text>
</comment>
<feature type="compositionally biased region" description="Basic residues" evidence="1">
    <location>
        <begin position="157"/>
        <end position="177"/>
    </location>
</feature>
<evidence type="ECO:0000313" key="3">
    <source>
        <dbReference type="EMBL" id="KAJ7423860.1"/>
    </source>
</evidence>
<dbReference type="Gene3D" id="1.10.375.10">
    <property type="entry name" value="Human Immunodeficiency Virus Type 1 Capsid Protein"/>
    <property type="match status" value="1"/>
</dbReference>
<proteinExistence type="predicted"/>
<dbReference type="EMBL" id="WHWB01032768">
    <property type="protein sequence ID" value="KAJ7423860.1"/>
    <property type="molecule type" value="Genomic_DNA"/>
</dbReference>
<gene>
    <name evidence="3" type="ORF">WISP_31722</name>
</gene>
<reference evidence="3" key="1">
    <citation type="submission" date="2019-10" db="EMBL/GenBank/DDBJ databases">
        <authorList>
            <person name="Soares A.E.R."/>
            <person name="Aleixo A."/>
            <person name="Schneider P."/>
            <person name="Miyaki C.Y."/>
            <person name="Schneider M.P."/>
            <person name="Mello C."/>
            <person name="Vasconcelos A.T.R."/>
        </authorList>
    </citation>
    <scope>NUCLEOTIDE SEQUENCE</scope>
    <source>
        <tissue evidence="3">Muscle</tissue>
    </source>
</reference>
<dbReference type="SUPFAM" id="SSF57756">
    <property type="entry name" value="Retrovirus zinc finger-like domains"/>
    <property type="match status" value="1"/>
</dbReference>
<protein>
    <recommendedName>
        <fullName evidence="2">Core shell protein Gag P30 domain-containing protein</fullName>
    </recommendedName>
</protein>
<dbReference type="SUPFAM" id="SSF47943">
    <property type="entry name" value="Retrovirus capsid protein, N-terminal core domain"/>
    <property type="match status" value="1"/>
</dbReference>
<evidence type="ECO:0000259" key="2">
    <source>
        <dbReference type="Pfam" id="PF02093"/>
    </source>
</evidence>
<dbReference type="Proteomes" id="UP001145742">
    <property type="component" value="Unassembled WGS sequence"/>
</dbReference>
<organism evidence="3 4">
    <name type="scientific">Willisornis vidua</name>
    <name type="common">Xingu scale-backed antbird</name>
    <dbReference type="NCBI Taxonomy" id="1566151"/>
    <lineage>
        <taxon>Eukaryota</taxon>
        <taxon>Metazoa</taxon>
        <taxon>Chordata</taxon>
        <taxon>Craniata</taxon>
        <taxon>Vertebrata</taxon>
        <taxon>Euteleostomi</taxon>
        <taxon>Archelosauria</taxon>
        <taxon>Archosauria</taxon>
        <taxon>Dinosauria</taxon>
        <taxon>Saurischia</taxon>
        <taxon>Theropoda</taxon>
        <taxon>Coelurosauria</taxon>
        <taxon>Aves</taxon>
        <taxon>Neognathae</taxon>
        <taxon>Neoaves</taxon>
        <taxon>Telluraves</taxon>
        <taxon>Australaves</taxon>
        <taxon>Passeriformes</taxon>
        <taxon>Thamnophilidae</taxon>
        <taxon>Willisornis</taxon>
    </lineage>
</organism>
<dbReference type="SUPFAM" id="SSF47353">
    <property type="entry name" value="Retrovirus capsid dimerization domain-like"/>
    <property type="match status" value="1"/>
</dbReference>
<keyword evidence="4" id="KW-1185">Reference proteome</keyword>
<name>A0ABQ9DK00_9PASS</name>
<dbReference type="InterPro" id="IPR036875">
    <property type="entry name" value="Znf_CCHC_sf"/>
</dbReference>
<accession>A0ABQ9DK00</accession>